<dbReference type="InterPro" id="IPR044217">
    <property type="entry name" value="CLPT1/2"/>
</dbReference>
<dbReference type="PROSITE" id="PS51903">
    <property type="entry name" value="CLP_R"/>
    <property type="match status" value="1"/>
</dbReference>
<keyword evidence="3" id="KW-0547">Nucleotide-binding</keyword>
<dbReference type="SUPFAM" id="SSF81923">
    <property type="entry name" value="Double Clp-N motif"/>
    <property type="match status" value="1"/>
</dbReference>
<dbReference type="PANTHER" id="PTHR47016:SF5">
    <property type="entry name" value="CLP DOMAIN SUPERFAMILY PROTEIN"/>
    <property type="match status" value="1"/>
</dbReference>
<protein>
    <submittedName>
        <fullName evidence="3">ATP-dependent Clp protease ATP-binding subunit</fullName>
    </submittedName>
</protein>
<keyword evidence="4" id="KW-1185">Reference proteome</keyword>
<dbReference type="PANTHER" id="PTHR47016">
    <property type="entry name" value="ATP-DEPENDENT CLP PROTEASE ATP-BINDING SUBUNIT CLPT1, CHLOROPLASTIC"/>
    <property type="match status" value="1"/>
</dbReference>
<accession>A0A5S4FUH0</accession>
<gene>
    <name evidence="3" type="ORF">ETD86_05120</name>
</gene>
<dbReference type="AlphaFoldDB" id="A0A5S4FUH0"/>
<dbReference type="GO" id="GO:0006508">
    <property type="term" value="P:proteolysis"/>
    <property type="evidence" value="ECO:0007669"/>
    <property type="project" value="UniProtKB-KW"/>
</dbReference>
<dbReference type="OrthoDB" id="3628183at2"/>
<evidence type="ECO:0000259" key="2">
    <source>
        <dbReference type="PROSITE" id="PS51903"/>
    </source>
</evidence>
<dbReference type="Pfam" id="PF02861">
    <property type="entry name" value="Clp_N"/>
    <property type="match status" value="1"/>
</dbReference>
<organism evidence="3 4">
    <name type="scientific">Nonomuraea turkmeniaca</name>
    <dbReference type="NCBI Taxonomy" id="103838"/>
    <lineage>
        <taxon>Bacteria</taxon>
        <taxon>Bacillati</taxon>
        <taxon>Actinomycetota</taxon>
        <taxon>Actinomycetes</taxon>
        <taxon>Streptosporangiales</taxon>
        <taxon>Streptosporangiaceae</taxon>
        <taxon>Nonomuraea</taxon>
    </lineage>
</organism>
<dbReference type="EMBL" id="VCKY01000011">
    <property type="protein sequence ID" value="TMR24288.1"/>
    <property type="molecule type" value="Genomic_DNA"/>
</dbReference>
<comment type="caution">
    <text evidence="3">The sequence shown here is derived from an EMBL/GenBank/DDBJ whole genome shotgun (WGS) entry which is preliminary data.</text>
</comment>
<dbReference type="InterPro" id="IPR036628">
    <property type="entry name" value="Clp_N_dom_sf"/>
</dbReference>
<reference evidence="3 4" key="1">
    <citation type="submission" date="2019-05" db="EMBL/GenBank/DDBJ databases">
        <title>Draft genome sequence of Nonomuraea turkmeniaca DSM 43926.</title>
        <authorList>
            <person name="Saricaoglu S."/>
            <person name="Isik K."/>
        </authorList>
    </citation>
    <scope>NUCLEOTIDE SEQUENCE [LARGE SCALE GENOMIC DNA]</scope>
    <source>
        <strain evidence="3 4">DSM 43926</strain>
    </source>
</reference>
<sequence>MSEPYAKLSELISFVKQHNPDGPLAELSGAVLVGEHLGELADHLIGHFVDQARRSGASWTEIGSSMGVTKQAAQKRFVPTKGYDSGNLEGAAWDRYTNRAQITIRQAVGEAQHGGHREITPEHLVLGLLHEEGCLATKAIEAAGADVEALRRALRDALPDGGPPTGGGHIPFSAAAKKVRELTLREALRLGHNYLGTEHILLALLDDEDTPAARVLIEHGVTKEAAEAYILPALEEIKKRSAH</sequence>
<keyword evidence="3" id="KW-0067">ATP-binding</keyword>
<proteinExistence type="predicted"/>
<dbReference type="Gene3D" id="1.10.1780.10">
    <property type="entry name" value="Clp, N-terminal domain"/>
    <property type="match status" value="1"/>
</dbReference>
<evidence type="ECO:0000313" key="3">
    <source>
        <dbReference type="EMBL" id="TMR24288.1"/>
    </source>
</evidence>
<dbReference type="RefSeq" id="WP_138664919.1">
    <property type="nucleotide sequence ID" value="NZ_VCKY01000011.1"/>
</dbReference>
<dbReference type="GO" id="GO:0005524">
    <property type="term" value="F:ATP binding"/>
    <property type="evidence" value="ECO:0007669"/>
    <property type="project" value="UniProtKB-KW"/>
</dbReference>
<evidence type="ECO:0000313" key="4">
    <source>
        <dbReference type="Proteomes" id="UP000309128"/>
    </source>
</evidence>
<keyword evidence="1" id="KW-0677">Repeat</keyword>
<dbReference type="GO" id="GO:0008233">
    <property type="term" value="F:peptidase activity"/>
    <property type="evidence" value="ECO:0007669"/>
    <property type="project" value="UniProtKB-KW"/>
</dbReference>
<dbReference type="InterPro" id="IPR004176">
    <property type="entry name" value="Clp_R_N"/>
</dbReference>
<evidence type="ECO:0000256" key="1">
    <source>
        <dbReference type="PROSITE-ProRule" id="PRU01251"/>
    </source>
</evidence>
<name>A0A5S4FUH0_9ACTN</name>
<keyword evidence="3" id="KW-0378">Hydrolase</keyword>
<feature type="domain" description="Clp R" evidence="2">
    <location>
        <begin position="93"/>
        <end position="236"/>
    </location>
</feature>
<keyword evidence="3" id="KW-0645">Protease</keyword>
<dbReference type="Proteomes" id="UP000309128">
    <property type="component" value="Unassembled WGS sequence"/>
</dbReference>